<dbReference type="OrthoDB" id="9798761at2"/>
<gene>
    <name evidence="2" type="ORF">DB895_00685</name>
</gene>
<sequence length="612" mass="72813">MSSTTPLIDLFGKKFIIPHYQRGYRWEEQEVTELLDDIWNFMNTSNNGEFYCLQPIVVQKIAENEYNVLDGQQRLTTLYLILVYLEERRFEDGYNQELFTLNYETRDKCEKFLADRTFITTVDESNIDFQHICNSYRYIETWFSKHAGAKGKLIPILLDDNSLGNKNIRFIWYDVEQEKNPIDVFIRLNVGKIPLTDAELIKALLLQSDKYHPDDLKFNKMKLFEIATEWDTIEYTLQEEVFWYFLSNEENTKPTHIEFIFDAIANKILKEKKYFESKPLKHATFLILSAYLQDLITNDKKSRIDAVKHIWEMVIEYFEYYKEWFENRKLYHYIGYLIESKGSYIIDTLIKESKERTKKSFVTYLEGEIKDLIKINTKRKDASGNSIAVNLKDLCYENEDQKTNDKPLIIKILFLHNVIATLKSEKEKAKFPFNLYKKTKKNEKWSLEHIHAQKSENITKLEQQKSWLQDHIKSLTNTNDTQFDSVIKKMNIALKDDDLDKEEFNKMVSSVYSLINKISGITEKNTHQIDNLCLIDKNTNSQLNNSVFDVKREKIKKREVKGFYIPISSRNVFLKSYTDYPQNNAYWRLEDRTGYLKSLEEMYNYFVIEAVN</sequence>
<accession>A0A2U1JQV8</accession>
<protein>
    <recommendedName>
        <fullName evidence="1">GmrSD restriction endonucleases N-terminal domain-containing protein</fullName>
    </recommendedName>
</protein>
<dbReference type="Proteomes" id="UP000245449">
    <property type="component" value="Unassembled WGS sequence"/>
</dbReference>
<feature type="domain" description="GmrSD restriction endonucleases N-terminal" evidence="1">
    <location>
        <begin position="9"/>
        <end position="206"/>
    </location>
</feature>
<organism evidence="2 3">
    <name type="scientific">Flavobacterium psychrotolerans</name>
    <dbReference type="NCBI Taxonomy" id="2169410"/>
    <lineage>
        <taxon>Bacteria</taxon>
        <taxon>Pseudomonadati</taxon>
        <taxon>Bacteroidota</taxon>
        <taxon>Flavobacteriia</taxon>
        <taxon>Flavobacteriales</taxon>
        <taxon>Flavobacteriaceae</taxon>
        <taxon>Flavobacterium</taxon>
    </lineage>
</organism>
<keyword evidence="3" id="KW-1185">Reference proteome</keyword>
<dbReference type="PANTHER" id="PTHR35149">
    <property type="entry name" value="SLL5132 PROTEIN"/>
    <property type="match status" value="1"/>
</dbReference>
<dbReference type="InterPro" id="IPR004919">
    <property type="entry name" value="GmrSD_N"/>
</dbReference>
<evidence type="ECO:0000313" key="2">
    <source>
        <dbReference type="EMBL" id="PWA07273.1"/>
    </source>
</evidence>
<evidence type="ECO:0000313" key="3">
    <source>
        <dbReference type="Proteomes" id="UP000245449"/>
    </source>
</evidence>
<reference evidence="2 3" key="1">
    <citation type="submission" date="2018-04" db="EMBL/GenBank/DDBJ databases">
        <title>Flavobacterium sp. nov., isolated from glacier ice.</title>
        <authorList>
            <person name="Liu Q."/>
            <person name="Xin Y.-H."/>
        </authorList>
    </citation>
    <scope>NUCLEOTIDE SEQUENCE [LARGE SCALE GENOMIC DNA]</scope>
    <source>
        <strain evidence="2 3">RB1R5</strain>
    </source>
</reference>
<evidence type="ECO:0000259" key="1">
    <source>
        <dbReference type="Pfam" id="PF03235"/>
    </source>
</evidence>
<dbReference type="RefSeq" id="WP_116723419.1">
    <property type="nucleotide sequence ID" value="NZ_QCZI01000001.1"/>
</dbReference>
<dbReference type="PANTHER" id="PTHR35149:SF1">
    <property type="entry name" value="DUF5655 DOMAIN-CONTAINING PROTEIN"/>
    <property type="match status" value="1"/>
</dbReference>
<dbReference type="EMBL" id="QCZI01000001">
    <property type="protein sequence ID" value="PWA07273.1"/>
    <property type="molecule type" value="Genomic_DNA"/>
</dbReference>
<proteinExistence type="predicted"/>
<dbReference type="Pfam" id="PF03235">
    <property type="entry name" value="GmrSD_N"/>
    <property type="match status" value="1"/>
</dbReference>
<comment type="caution">
    <text evidence="2">The sequence shown here is derived from an EMBL/GenBank/DDBJ whole genome shotgun (WGS) entry which is preliminary data.</text>
</comment>
<dbReference type="AlphaFoldDB" id="A0A2U1JQV8"/>
<name>A0A2U1JQV8_9FLAO</name>